<dbReference type="PROSITE" id="PS51318">
    <property type="entry name" value="TAT"/>
    <property type="match status" value="1"/>
</dbReference>
<dbReference type="GO" id="GO:0003847">
    <property type="term" value="F:1-alkyl-2-acetylglycerophosphocholine esterase activity"/>
    <property type="evidence" value="ECO:0007669"/>
    <property type="project" value="TreeGrafter"/>
</dbReference>
<keyword evidence="2" id="KW-0442">Lipid degradation</keyword>
<keyword evidence="6" id="KW-1185">Reference proteome</keyword>
<gene>
    <name evidence="5" type="ORF">SAMN05444320_102661</name>
</gene>
<proteinExistence type="predicted"/>
<protein>
    <submittedName>
        <fullName evidence="5">Platelet-activating factor acetylhydrolase, isoform II</fullName>
    </submittedName>
</protein>
<dbReference type="InterPro" id="IPR006311">
    <property type="entry name" value="TAT_signal"/>
</dbReference>
<sequence length="407" mass="43553">MQRARWSRRLVMTALPAVVVTALVAPAGAAAAPAPSTPLTLTLPAPTGPHKVGRADLHLVDRSRPEPWVEGRPHRELMVSVWYPAHHTPYHPVATHMAPAAAADFAGDAARYFRVPAGSIDWAATKTHARVGAPVDRRGGPRPVVLFSSGLQSVRTLGSVLVEDLASRGYVVVTVDHTHEAPQVEFPGGRIERGRVSVEDRAQVEKAFQVRVADTRFVLDQITALNAGHNPDVDGARLPLGLRGALDLSRVAATGFSLGGAAAAQVTHDDPRIDVGVNLDGRFYGSVVGANLDRPFLLVANESHTHGTDPTWPAFRAAQRGWVRELSFAGAAHISFSDVQSLLPQFATRLNVPGDLVTALIGAIDPRRSLAAQRAYLAAFLDLHLRGRSTTLFDGPSPAHPDVRFVP</sequence>
<accession>A0A1M4ZAU9</accession>
<keyword evidence="1 5" id="KW-0378">Hydrolase</keyword>
<evidence type="ECO:0000256" key="4">
    <source>
        <dbReference type="SAM" id="SignalP"/>
    </source>
</evidence>
<dbReference type="InterPro" id="IPR029058">
    <property type="entry name" value="AB_hydrolase_fold"/>
</dbReference>
<dbReference type="AlphaFoldDB" id="A0A1M4ZAU9"/>
<dbReference type="Gene3D" id="3.40.50.1820">
    <property type="entry name" value="alpha/beta hydrolase"/>
    <property type="match status" value="1"/>
</dbReference>
<dbReference type="EMBL" id="FQVN01000002">
    <property type="protein sequence ID" value="SHF14937.1"/>
    <property type="molecule type" value="Genomic_DNA"/>
</dbReference>
<evidence type="ECO:0000313" key="5">
    <source>
        <dbReference type="EMBL" id="SHF14937.1"/>
    </source>
</evidence>
<evidence type="ECO:0000256" key="2">
    <source>
        <dbReference type="ARBA" id="ARBA00022963"/>
    </source>
</evidence>
<dbReference type="STRING" id="2017.SAMN05444320_102661"/>
<evidence type="ECO:0000256" key="3">
    <source>
        <dbReference type="ARBA" id="ARBA00023098"/>
    </source>
</evidence>
<dbReference type="SUPFAM" id="SSF53474">
    <property type="entry name" value="alpha/beta-Hydrolases"/>
    <property type="match status" value="1"/>
</dbReference>
<feature type="signal peptide" evidence="4">
    <location>
        <begin position="1"/>
        <end position="31"/>
    </location>
</feature>
<evidence type="ECO:0000313" key="6">
    <source>
        <dbReference type="Proteomes" id="UP000184501"/>
    </source>
</evidence>
<dbReference type="PANTHER" id="PTHR10272">
    <property type="entry name" value="PLATELET-ACTIVATING FACTOR ACETYLHYDROLASE"/>
    <property type="match status" value="1"/>
</dbReference>
<keyword evidence="3" id="KW-0443">Lipid metabolism</keyword>
<name>A0A1M4ZAU9_STRHI</name>
<reference evidence="5 6" key="1">
    <citation type="submission" date="2016-11" db="EMBL/GenBank/DDBJ databases">
        <authorList>
            <person name="Jaros S."/>
            <person name="Januszkiewicz K."/>
            <person name="Wedrychowicz H."/>
        </authorList>
    </citation>
    <scope>NUCLEOTIDE SEQUENCE [LARGE SCALE GENOMIC DNA]</scope>
    <source>
        <strain evidence="5 6">DSM 44523</strain>
    </source>
</reference>
<feature type="chain" id="PRO_5012386558" evidence="4">
    <location>
        <begin position="32"/>
        <end position="407"/>
    </location>
</feature>
<dbReference type="GO" id="GO:0016042">
    <property type="term" value="P:lipid catabolic process"/>
    <property type="evidence" value="ECO:0007669"/>
    <property type="project" value="UniProtKB-KW"/>
</dbReference>
<evidence type="ECO:0000256" key="1">
    <source>
        <dbReference type="ARBA" id="ARBA00022801"/>
    </source>
</evidence>
<dbReference type="Proteomes" id="UP000184501">
    <property type="component" value="Unassembled WGS sequence"/>
</dbReference>
<dbReference type="OrthoDB" id="569821at2"/>
<dbReference type="Pfam" id="PF03403">
    <property type="entry name" value="PAF-AH_p_II"/>
    <property type="match status" value="1"/>
</dbReference>
<keyword evidence="4" id="KW-0732">Signal</keyword>
<organism evidence="5 6">
    <name type="scientific">Streptoalloteichus hindustanus</name>
    <dbReference type="NCBI Taxonomy" id="2017"/>
    <lineage>
        <taxon>Bacteria</taxon>
        <taxon>Bacillati</taxon>
        <taxon>Actinomycetota</taxon>
        <taxon>Actinomycetes</taxon>
        <taxon>Pseudonocardiales</taxon>
        <taxon>Pseudonocardiaceae</taxon>
        <taxon>Streptoalloteichus</taxon>
    </lineage>
</organism>
<dbReference type="PANTHER" id="PTHR10272:SF14">
    <property type="entry name" value="PAF ACETYLHYDROLASE FAMILY PROTEIN"/>
    <property type="match status" value="1"/>
</dbReference>